<evidence type="ECO:0000259" key="1">
    <source>
        <dbReference type="Pfam" id="PF11394"/>
    </source>
</evidence>
<feature type="domain" description="Type VI lipase adapter protein Tla3 N-terminal" evidence="1">
    <location>
        <begin position="37"/>
        <end position="82"/>
    </location>
</feature>
<organism evidence="2 3">
    <name type="scientific">Pseudomonas syringae pv. antirrhini</name>
    <dbReference type="NCBI Taxonomy" id="251702"/>
    <lineage>
        <taxon>Bacteria</taxon>
        <taxon>Pseudomonadati</taxon>
        <taxon>Pseudomonadota</taxon>
        <taxon>Gammaproteobacteria</taxon>
        <taxon>Pseudomonadales</taxon>
        <taxon>Pseudomonadaceae</taxon>
        <taxon>Pseudomonas</taxon>
    </lineage>
</organism>
<evidence type="ECO:0000313" key="2">
    <source>
        <dbReference type="EMBL" id="KPW50987.1"/>
    </source>
</evidence>
<reference evidence="2 3" key="1">
    <citation type="submission" date="2015-09" db="EMBL/GenBank/DDBJ databases">
        <title>Genome announcement of multiple Pseudomonas syringae strains.</title>
        <authorList>
            <person name="Thakur S."/>
            <person name="Wang P.W."/>
            <person name="Gong Y."/>
            <person name="Weir B.S."/>
            <person name="Guttman D.S."/>
        </authorList>
    </citation>
    <scope>NUCLEOTIDE SEQUENCE [LARGE SCALE GENOMIC DNA]</scope>
    <source>
        <strain evidence="2 3">ICMP4303</strain>
    </source>
</reference>
<sequence length="82" mass="9505">GHWWGKAIAHERAELVAYKTKIMAQNSEQQATQKRTYALEIRGVGIGIYHDHQSEIWKLIKKKSNNFVSIYSRDPKDYDASV</sequence>
<protein>
    <recommendedName>
        <fullName evidence="1">Type VI lipase adapter protein Tla3 N-terminal domain-containing protein</fullName>
    </recommendedName>
</protein>
<gene>
    <name evidence="2" type="ORF">ALO88_04749</name>
</gene>
<comment type="caution">
    <text evidence="2">The sequence shown here is derived from an EMBL/GenBank/DDBJ whole genome shotgun (WGS) entry which is preliminary data.</text>
</comment>
<accession>A0A0P9JKB5</accession>
<name>A0A0P9JKB5_9PSED</name>
<dbReference type="Pfam" id="PF11394">
    <property type="entry name" value="Tla3_N"/>
    <property type="match status" value="1"/>
</dbReference>
<dbReference type="InterPro" id="IPR021531">
    <property type="entry name" value="Tla3_N"/>
</dbReference>
<dbReference type="RefSeq" id="WP_144433549.1">
    <property type="nucleotide sequence ID" value="NZ_LJPT01000038.1"/>
</dbReference>
<proteinExistence type="predicted"/>
<feature type="non-terminal residue" evidence="2">
    <location>
        <position position="1"/>
    </location>
</feature>
<feature type="non-terminal residue" evidence="2">
    <location>
        <position position="82"/>
    </location>
</feature>
<dbReference type="AlphaFoldDB" id="A0A0P9JKB5"/>
<dbReference type="EMBL" id="LJPT01000038">
    <property type="protein sequence ID" value="KPW50987.1"/>
    <property type="molecule type" value="Genomic_DNA"/>
</dbReference>
<dbReference type="Proteomes" id="UP000050425">
    <property type="component" value="Unassembled WGS sequence"/>
</dbReference>
<evidence type="ECO:0000313" key="3">
    <source>
        <dbReference type="Proteomes" id="UP000050425"/>
    </source>
</evidence>